<name>A0A1F7Y982_9BACT</name>
<reference evidence="1 2" key="1">
    <citation type="journal article" date="2016" name="Nat. Commun.">
        <title>Thousands of microbial genomes shed light on interconnected biogeochemical processes in an aquifer system.</title>
        <authorList>
            <person name="Anantharaman K."/>
            <person name="Brown C.T."/>
            <person name="Hug L.A."/>
            <person name="Sharon I."/>
            <person name="Castelle C.J."/>
            <person name="Probst A.J."/>
            <person name="Thomas B.C."/>
            <person name="Singh A."/>
            <person name="Wilkins M.J."/>
            <person name="Karaoz U."/>
            <person name="Brodie E.L."/>
            <person name="Williams K.H."/>
            <person name="Hubbard S.S."/>
            <person name="Banfield J.F."/>
        </authorList>
    </citation>
    <scope>NUCLEOTIDE SEQUENCE [LARGE SCALE GENOMIC DNA]</scope>
</reference>
<organism evidence="1 2">
    <name type="scientific">Candidatus Woesebacteria bacterium RIFCSPHIGHO2_01_FULL_39_28</name>
    <dbReference type="NCBI Taxonomy" id="1802496"/>
    <lineage>
        <taxon>Bacteria</taxon>
        <taxon>Candidatus Woeseibacteriota</taxon>
    </lineage>
</organism>
<sequence>MNDGQGITDSKSTLLFQLEKDIATLLLTKLEHFDLSFERASLIARFILSHLPEDITDEQLEKIIPSLDDEFVELAGIVNKYMLEFEEKNSEALTQEISELVKNKGAGIQIVACKV</sequence>
<protein>
    <submittedName>
        <fullName evidence="1">Uncharacterized protein</fullName>
    </submittedName>
</protein>
<gene>
    <name evidence="1" type="ORF">A2627_02145</name>
</gene>
<comment type="caution">
    <text evidence="1">The sequence shown here is derived from an EMBL/GenBank/DDBJ whole genome shotgun (WGS) entry which is preliminary data.</text>
</comment>
<proteinExistence type="predicted"/>
<dbReference type="Proteomes" id="UP000178851">
    <property type="component" value="Unassembled WGS sequence"/>
</dbReference>
<evidence type="ECO:0000313" key="2">
    <source>
        <dbReference type="Proteomes" id="UP000178851"/>
    </source>
</evidence>
<evidence type="ECO:0000313" key="1">
    <source>
        <dbReference type="EMBL" id="OGM23730.1"/>
    </source>
</evidence>
<dbReference type="EMBL" id="MGGI01000038">
    <property type="protein sequence ID" value="OGM23730.1"/>
    <property type="molecule type" value="Genomic_DNA"/>
</dbReference>
<accession>A0A1F7Y982</accession>
<dbReference type="AlphaFoldDB" id="A0A1F7Y982"/>